<gene>
    <name evidence="1" type="primary">RvY_18604-1</name>
    <name evidence="1" type="synonym">RvY_18604.1</name>
    <name evidence="1" type="ORF">RvY_18604</name>
</gene>
<organism evidence="1 2">
    <name type="scientific">Ramazzottius varieornatus</name>
    <name type="common">Water bear</name>
    <name type="synonym">Tardigrade</name>
    <dbReference type="NCBI Taxonomy" id="947166"/>
    <lineage>
        <taxon>Eukaryota</taxon>
        <taxon>Metazoa</taxon>
        <taxon>Ecdysozoa</taxon>
        <taxon>Tardigrada</taxon>
        <taxon>Eutardigrada</taxon>
        <taxon>Parachela</taxon>
        <taxon>Hypsibioidea</taxon>
        <taxon>Ramazzottiidae</taxon>
        <taxon>Ramazzottius</taxon>
    </lineage>
</organism>
<reference evidence="1 2" key="1">
    <citation type="journal article" date="2016" name="Nat. Commun.">
        <title>Extremotolerant tardigrade genome and improved radiotolerance of human cultured cells by tardigrade-unique protein.</title>
        <authorList>
            <person name="Hashimoto T."/>
            <person name="Horikawa D.D."/>
            <person name="Saito Y."/>
            <person name="Kuwahara H."/>
            <person name="Kozuka-Hata H."/>
            <person name="Shin-I T."/>
            <person name="Minakuchi Y."/>
            <person name="Ohishi K."/>
            <person name="Motoyama A."/>
            <person name="Aizu T."/>
            <person name="Enomoto A."/>
            <person name="Kondo K."/>
            <person name="Tanaka S."/>
            <person name="Hara Y."/>
            <person name="Koshikawa S."/>
            <person name="Sagara H."/>
            <person name="Miura T."/>
            <person name="Yokobori S."/>
            <person name="Miyagawa K."/>
            <person name="Suzuki Y."/>
            <person name="Kubo T."/>
            <person name="Oyama M."/>
            <person name="Kohara Y."/>
            <person name="Fujiyama A."/>
            <person name="Arakawa K."/>
            <person name="Katayama T."/>
            <person name="Toyoda A."/>
            <person name="Kunieda T."/>
        </authorList>
    </citation>
    <scope>NUCLEOTIDE SEQUENCE [LARGE SCALE GENOMIC DNA]</scope>
    <source>
        <strain evidence="1 2">YOKOZUNA-1</strain>
    </source>
</reference>
<dbReference type="Proteomes" id="UP000186922">
    <property type="component" value="Unassembled WGS sequence"/>
</dbReference>
<proteinExistence type="predicted"/>
<protein>
    <submittedName>
        <fullName evidence="1">Uncharacterized protein</fullName>
    </submittedName>
</protein>
<name>A0A1D1WAP5_RAMVA</name>
<dbReference type="AlphaFoldDB" id="A0A1D1WAP5"/>
<sequence length="147" mass="16756">MTEPASIYPDGAPEDYRRRIPSYLFHFLNGPDTVALRTRTLDAADGMMNELPENEFIPRGTHDPDAAFGSLVCDLWNKTKKNFLVERGLKEVVPTVKTGVWLLDDENYKAHERAWQKQSGQNRSFEQFCSDLCSEEQKASMGGRRCP</sequence>
<evidence type="ECO:0000313" key="1">
    <source>
        <dbReference type="EMBL" id="GAV08994.1"/>
    </source>
</evidence>
<comment type="caution">
    <text evidence="1">The sequence shown here is derived from an EMBL/GenBank/DDBJ whole genome shotgun (WGS) entry which is preliminary data.</text>
</comment>
<accession>A0A1D1WAP5</accession>
<evidence type="ECO:0000313" key="2">
    <source>
        <dbReference type="Proteomes" id="UP000186922"/>
    </source>
</evidence>
<keyword evidence="2" id="KW-1185">Reference proteome</keyword>
<dbReference type="EMBL" id="BDGG01000020">
    <property type="protein sequence ID" value="GAV08994.1"/>
    <property type="molecule type" value="Genomic_DNA"/>
</dbReference>